<keyword evidence="4" id="KW-1185">Reference proteome</keyword>
<evidence type="ECO:0000259" key="2">
    <source>
        <dbReference type="Pfam" id="PF01471"/>
    </source>
</evidence>
<evidence type="ECO:0000256" key="1">
    <source>
        <dbReference type="SAM" id="SignalP"/>
    </source>
</evidence>
<proteinExistence type="predicted"/>
<sequence>MKVVAGVVGALTVATTLGLGATSASAAEVHCASFTWVQAGGSVSDGSYYLHKPSTTANSGNYNCVVTRGDHNYAVLALQETLITCYSQNIQPDMDFGPATEQAVKNAQTIINGRWNAGLSVDGRFGPVTSSWFSFKQYKQDGTHTNGCF</sequence>
<reference evidence="3 4" key="1">
    <citation type="submission" date="2019-10" db="EMBL/GenBank/DDBJ databases">
        <title>A novel species.</title>
        <authorList>
            <person name="Gao J."/>
        </authorList>
    </citation>
    <scope>NUCLEOTIDE SEQUENCE [LARGE SCALE GENOMIC DNA]</scope>
    <source>
        <strain evidence="3 4">QMT-28</strain>
    </source>
</reference>
<feature type="chain" id="PRO_5024837980" description="Peptidoglycan binding-like domain-containing protein" evidence="1">
    <location>
        <begin position="27"/>
        <end position="149"/>
    </location>
</feature>
<protein>
    <recommendedName>
        <fullName evidence="2">Peptidoglycan binding-like domain-containing protein</fullName>
    </recommendedName>
</protein>
<dbReference type="InterPro" id="IPR036365">
    <property type="entry name" value="PGBD-like_sf"/>
</dbReference>
<dbReference type="Gene3D" id="1.10.101.10">
    <property type="entry name" value="PGBD-like superfamily/PGBD"/>
    <property type="match status" value="1"/>
</dbReference>
<keyword evidence="1" id="KW-0732">Signal</keyword>
<dbReference type="Pfam" id="PF01471">
    <property type="entry name" value="PG_binding_1"/>
    <property type="match status" value="1"/>
</dbReference>
<gene>
    <name evidence="3" type="ORF">GFH48_00550</name>
</gene>
<dbReference type="SUPFAM" id="SSF47090">
    <property type="entry name" value="PGBD-like"/>
    <property type="match status" value="1"/>
</dbReference>
<dbReference type="InterPro" id="IPR036366">
    <property type="entry name" value="PGBDSf"/>
</dbReference>
<dbReference type="EMBL" id="CP045643">
    <property type="protein sequence ID" value="QFZ71959.1"/>
    <property type="molecule type" value="Genomic_DNA"/>
</dbReference>
<dbReference type="AlphaFoldDB" id="A0A5Q0L5J4"/>
<feature type="signal peptide" evidence="1">
    <location>
        <begin position="1"/>
        <end position="26"/>
    </location>
</feature>
<name>A0A5Q0L5J4_9ACTN</name>
<dbReference type="KEGG" id="sfy:GFH48_00550"/>
<dbReference type="InterPro" id="IPR002477">
    <property type="entry name" value="Peptidoglycan-bd-like"/>
</dbReference>
<feature type="domain" description="Peptidoglycan binding-like" evidence="2">
    <location>
        <begin position="74"/>
        <end position="129"/>
    </location>
</feature>
<dbReference type="Proteomes" id="UP000326179">
    <property type="component" value="Chromosome"/>
</dbReference>
<evidence type="ECO:0000313" key="4">
    <source>
        <dbReference type="Proteomes" id="UP000326179"/>
    </source>
</evidence>
<evidence type="ECO:0000313" key="3">
    <source>
        <dbReference type="EMBL" id="QFZ71959.1"/>
    </source>
</evidence>
<organism evidence="3 4">
    <name type="scientific">Streptomyces fagopyri</name>
    <dbReference type="NCBI Taxonomy" id="2662397"/>
    <lineage>
        <taxon>Bacteria</taxon>
        <taxon>Bacillati</taxon>
        <taxon>Actinomycetota</taxon>
        <taxon>Actinomycetes</taxon>
        <taxon>Kitasatosporales</taxon>
        <taxon>Streptomycetaceae</taxon>
        <taxon>Streptomyces</taxon>
    </lineage>
</organism>
<accession>A0A5Q0L5J4</accession>